<dbReference type="EMBL" id="JACDUR010000005">
    <property type="protein sequence ID" value="MBA2894220.1"/>
    <property type="molecule type" value="Genomic_DNA"/>
</dbReference>
<dbReference type="RefSeq" id="WP_181612934.1">
    <property type="nucleotide sequence ID" value="NZ_BAABAM010000005.1"/>
</dbReference>
<dbReference type="InterPro" id="IPR032710">
    <property type="entry name" value="NTF2-like_dom_sf"/>
</dbReference>
<dbReference type="Proteomes" id="UP000530928">
    <property type="component" value="Unassembled WGS sequence"/>
</dbReference>
<name>A0A7W0HSP5_9ACTN</name>
<comment type="caution">
    <text evidence="1">The sequence shown here is derived from an EMBL/GenBank/DDBJ whole genome shotgun (WGS) entry which is preliminary data.</text>
</comment>
<sequence>MNDRDACEAEIVAHHEVIEGWLRGTVDDFALFERAQAAGFTLNEPGGARLDRGRVMEWVEGARGSAPDLKITIVDVRLVAAGETHVVADYIERQPTGDRRATVVFVRDREARHGLRWLHLHETWTHD</sequence>
<keyword evidence="2" id="KW-1185">Reference proteome</keyword>
<accession>A0A7W0HSP5</accession>
<gene>
    <name evidence="1" type="ORF">HNR30_005581</name>
</gene>
<reference evidence="1 2" key="1">
    <citation type="submission" date="2020-07" db="EMBL/GenBank/DDBJ databases">
        <title>Genomic Encyclopedia of Type Strains, Phase IV (KMG-IV): sequencing the most valuable type-strain genomes for metagenomic binning, comparative biology and taxonomic classification.</title>
        <authorList>
            <person name="Goeker M."/>
        </authorList>
    </citation>
    <scope>NUCLEOTIDE SEQUENCE [LARGE SCALE GENOMIC DNA]</scope>
    <source>
        <strain evidence="1 2">DSM 45533</strain>
    </source>
</reference>
<dbReference type="Gene3D" id="3.10.450.50">
    <property type="match status" value="1"/>
</dbReference>
<protein>
    <recommendedName>
        <fullName evidence="3">DUF4440 domain-containing protein</fullName>
    </recommendedName>
</protein>
<evidence type="ECO:0000313" key="1">
    <source>
        <dbReference type="EMBL" id="MBA2894220.1"/>
    </source>
</evidence>
<dbReference type="AlphaFoldDB" id="A0A7W0HSP5"/>
<proteinExistence type="predicted"/>
<organism evidence="1 2">
    <name type="scientific">Nonomuraea soli</name>
    <dbReference type="NCBI Taxonomy" id="1032476"/>
    <lineage>
        <taxon>Bacteria</taxon>
        <taxon>Bacillati</taxon>
        <taxon>Actinomycetota</taxon>
        <taxon>Actinomycetes</taxon>
        <taxon>Streptosporangiales</taxon>
        <taxon>Streptosporangiaceae</taxon>
        <taxon>Nonomuraea</taxon>
    </lineage>
</organism>
<evidence type="ECO:0008006" key="3">
    <source>
        <dbReference type="Google" id="ProtNLM"/>
    </source>
</evidence>
<evidence type="ECO:0000313" key="2">
    <source>
        <dbReference type="Proteomes" id="UP000530928"/>
    </source>
</evidence>
<dbReference type="SUPFAM" id="SSF54427">
    <property type="entry name" value="NTF2-like"/>
    <property type="match status" value="1"/>
</dbReference>